<dbReference type="PROSITE" id="PS51000">
    <property type="entry name" value="HTH_DEOR_2"/>
    <property type="match status" value="1"/>
</dbReference>
<dbReference type="GO" id="GO:0003700">
    <property type="term" value="F:DNA-binding transcription factor activity"/>
    <property type="evidence" value="ECO:0007669"/>
    <property type="project" value="InterPro"/>
</dbReference>
<dbReference type="EMBL" id="BHXC01000007">
    <property type="protein sequence ID" value="GCB92998.1"/>
    <property type="molecule type" value="Genomic_DNA"/>
</dbReference>
<dbReference type="Gene3D" id="1.10.10.10">
    <property type="entry name" value="Winged helix-like DNA-binding domain superfamily/Winged helix DNA-binding domain"/>
    <property type="match status" value="1"/>
</dbReference>
<dbReference type="PANTHER" id="PTHR34580">
    <property type="match status" value="1"/>
</dbReference>
<dbReference type="AlphaFoldDB" id="A0A401R5X6"/>
<dbReference type="InterPro" id="IPR036390">
    <property type="entry name" value="WH_DNA-bd_sf"/>
</dbReference>
<evidence type="ECO:0000256" key="3">
    <source>
        <dbReference type="SAM" id="MobiDB-lite"/>
    </source>
</evidence>
<accession>A0A401R5X6</accession>
<dbReference type="InterPro" id="IPR013196">
    <property type="entry name" value="HTH_11"/>
</dbReference>
<keyword evidence="2" id="KW-0804">Transcription</keyword>
<proteinExistence type="predicted"/>
<dbReference type="Proteomes" id="UP000288351">
    <property type="component" value="Unassembled WGS sequence"/>
</dbReference>
<dbReference type="InterPro" id="IPR051534">
    <property type="entry name" value="CBASS_pafABC_assoc_protein"/>
</dbReference>
<organism evidence="5 6">
    <name type="scientific">Streptomyces noursei</name>
    <name type="common">Streptomyces albulus</name>
    <dbReference type="NCBI Taxonomy" id="1971"/>
    <lineage>
        <taxon>Bacteria</taxon>
        <taxon>Bacillati</taxon>
        <taxon>Actinomycetota</taxon>
        <taxon>Actinomycetes</taxon>
        <taxon>Kitasatosporales</taxon>
        <taxon>Streptomycetaceae</taxon>
        <taxon>Streptomyces</taxon>
    </lineage>
</organism>
<dbReference type="SUPFAM" id="SSF46785">
    <property type="entry name" value="Winged helix' DNA-binding domain"/>
    <property type="match status" value="1"/>
</dbReference>
<feature type="domain" description="HTH deoR-type" evidence="4">
    <location>
        <begin position="49"/>
        <end position="108"/>
    </location>
</feature>
<comment type="caution">
    <text evidence="5">The sequence shown here is derived from an EMBL/GenBank/DDBJ whole genome shotgun (WGS) entry which is preliminary data.</text>
</comment>
<evidence type="ECO:0000256" key="2">
    <source>
        <dbReference type="ARBA" id="ARBA00023163"/>
    </source>
</evidence>
<dbReference type="InterPro" id="IPR001034">
    <property type="entry name" value="DeoR_HTH"/>
</dbReference>
<evidence type="ECO:0000313" key="6">
    <source>
        <dbReference type="Proteomes" id="UP000288351"/>
    </source>
</evidence>
<name>A0A401R5X6_STRNR</name>
<evidence type="ECO:0000313" key="5">
    <source>
        <dbReference type="EMBL" id="GCB92998.1"/>
    </source>
</evidence>
<gene>
    <name evidence="5" type="ORF">SALB_05774</name>
</gene>
<dbReference type="PANTHER" id="PTHR34580:SF1">
    <property type="entry name" value="PROTEIN PAFC"/>
    <property type="match status" value="1"/>
</dbReference>
<protein>
    <submittedName>
        <fullName evidence="5">Transcriptional regulator</fullName>
    </submittedName>
</protein>
<dbReference type="PROSITE" id="PS52050">
    <property type="entry name" value="WYL"/>
    <property type="match status" value="1"/>
</dbReference>
<dbReference type="Pfam" id="PF25583">
    <property type="entry name" value="WCX"/>
    <property type="match status" value="1"/>
</dbReference>
<sequence>MGRGVRAGASGVVMARTLRQKLDTCRHVWNGFRSGLRGGAQGGYKPGVKADRLLSILLLLQTRGRVPAGELAARLEVSTRTVYRDVEALSASGVPVYAERGRHGGIALLPGFRTDVTGLTSDEARALFILAAPGAHRALGLDDALGSALRKVMAALPAPHRPAAELAGRRVLVDPDRWLGGPRPAVDLDELQRAVFTDRRLRIRYRHGGETRLRTYTVDPYGLVAKAGTWYLAADRRGRPQLFRADRVASAAVTDAPVRRRAGVELAEVWAQLRRQVEERPAPVRVTARIRRERLDLAVRILGGALTAPPRIVEPAEAEWHTDGTGEANGTSGSDATGTSAGTDGADWATGGWAVLELGYPVLSAVRQLLQFGDSLEVLDPPEARRVLADAAAALTTLYAADRTPHRSE</sequence>
<dbReference type="InterPro" id="IPR026881">
    <property type="entry name" value="WYL_dom"/>
</dbReference>
<feature type="compositionally biased region" description="Low complexity" evidence="3">
    <location>
        <begin position="330"/>
        <end position="344"/>
    </location>
</feature>
<keyword evidence="1" id="KW-0805">Transcription regulation</keyword>
<dbReference type="Pfam" id="PF08279">
    <property type="entry name" value="HTH_11"/>
    <property type="match status" value="1"/>
</dbReference>
<reference evidence="5 6" key="1">
    <citation type="journal article" date="2019" name="Microbiol. Resour. Announc.">
        <title>Draft Genome Sequence of the Most Traditional epsilon-Poly-l-Lysine Producer, Streptomyces albulus NBRC14147.</title>
        <authorList>
            <person name="Yamanaka K."/>
            <person name="Hamano Y."/>
        </authorList>
    </citation>
    <scope>NUCLEOTIDE SEQUENCE [LARGE SCALE GENOMIC DNA]</scope>
    <source>
        <strain evidence="5 6">NBRC 14147</strain>
    </source>
</reference>
<dbReference type="InterPro" id="IPR057727">
    <property type="entry name" value="WCX_dom"/>
</dbReference>
<feature type="region of interest" description="Disordered" evidence="3">
    <location>
        <begin position="319"/>
        <end position="344"/>
    </location>
</feature>
<dbReference type="InterPro" id="IPR036388">
    <property type="entry name" value="WH-like_DNA-bd_sf"/>
</dbReference>
<dbReference type="Pfam" id="PF13280">
    <property type="entry name" value="WYL"/>
    <property type="match status" value="1"/>
</dbReference>
<evidence type="ECO:0000256" key="1">
    <source>
        <dbReference type="ARBA" id="ARBA00023015"/>
    </source>
</evidence>
<evidence type="ECO:0000259" key="4">
    <source>
        <dbReference type="PROSITE" id="PS51000"/>
    </source>
</evidence>